<dbReference type="InterPro" id="IPR050266">
    <property type="entry name" value="AB_hydrolase_sf"/>
</dbReference>
<dbReference type="Proteomes" id="UP001204144">
    <property type="component" value="Unassembled WGS sequence"/>
</dbReference>
<dbReference type="InterPro" id="IPR000639">
    <property type="entry name" value="Epox_hydrolase-like"/>
</dbReference>
<accession>A0AAE3KVR9</accession>
<dbReference type="GO" id="GO:0016020">
    <property type="term" value="C:membrane"/>
    <property type="evidence" value="ECO:0007669"/>
    <property type="project" value="TreeGrafter"/>
</dbReference>
<dbReference type="PANTHER" id="PTHR43798:SF33">
    <property type="entry name" value="HYDROLASE, PUTATIVE (AFU_ORTHOLOGUE AFUA_2G14860)-RELATED"/>
    <property type="match status" value="1"/>
</dbReference>
<dbReference type="PROSITE" id="PS51257">
    <property type="entry name" value="PROKAR_LIPOPROTEIN"/>
    <property type="match status" value="1"/>
</dbReference>
<dbReference type="GO" id="GO:0016787">
    <property type="term" value="F:hydrolase activity"/>
    <property type="evidence" value="ECO:0007669"/>
    <property type="project" value="UniProtKB-KW"/>
</dbReference>
<comment type="caution">
    <text evidence="2">The sequence shown here is derived from an EMBL/GenBank/DDBJ whole genome shotgun (WGS) entry which is preliminary data.</text>
</comment>
<organism evidence="2 3">
    <name type="scientific">Lacihabitans soyangensis</name>
    <dbReference type="NCBI Taxonomy" id="869394"/>
    <lineage>
        <taxon>Bacteria</taxon>
        <taxon>Pseudomonadati</taxon>
        <taxon>Bacteroidota</taxon>
        <taxon>Cytophagia</taxon>
        <taxon>Cytophagales</taxon>
        <taxon>Leadbetterellaceae</taxon>
        <taxon>Lacihabitans</taxon>
    </lineage>
</organism>
<proteinExistence type="predicted"/>
<keyword evidence="2" id="KW-0378">Hydrolase</keyword>
<dbReference type="PRINTS" id="PR00111">
    <property type="entry name" value="ABHYDROLASE"/>
</dbReference>
<name>A0AAE3KVR9_9BACT</name>
<feature type="domain" description="AB hydrolase-1" evidence="1">
    <location>
        <begin position="64"/>
        <end position="172"/>
    </location>
</feature>
<dbReference type="InterPro" id="IPR029058">
    <property type="entry name" value="AB_hydrolase_fold"/>
</dbReference>
<dbReference type="AlphaFoldDB" id="A0AAE3KVR9"/>
<evidence type="ECO:0000313" key="2">
    <source>
        <dbReference type="EMBL" id="MCP9764511.1"/>
    </source>
</evidence>
<dbReference type="RefSeq" id="WP_255038203.1">
    <property type="nucleotide sequence ID" value="NZ_RJUF01000174.1"/>
</dbReference>
<dbReference type="Pfam" id="PF00561">
    <property type="entry name" value="Abhydrolase_1"/>
    <property type="match status" value="1"/>
</dbReference>
<evidence type="ECO:0000313" key="3">
    <source>
        <dbReference type="Proteomes" id="UP001204144"/>
    </source>
</evidence>
<keyword evidence="3" id="KW-1185">Reference proteome</keyword>
<gene>
    <name evidence="2" type="ORF">EGI31_16345</name>
</gene>
<dbReference type="SUPFAM" id="SSF53474">
    <property type="entry name" value="alpha/beta-Hydrolases"/>
    <property type="match status" value="1"/>
</dbReference>
<dbReference type="InterPro" id="IPR000073">
    <property type="entry name" value="AB_hydrolase_1"/>
</dbReference>
<protein>
    <submittedName>
        <fullName evidence="2">Alpha/beta hydrolase</fullName>
    </submittedName>
</protein>
<dbReference type="PRINTS" id="PR00412">
    <property type="entry name" value="EPOXHYDRLASE"/>
</dbReference>
<evidence type="ECO:0000259" key="1">
    <source>
        <dbReference type="Pfam" id="PF00561"/>
    </source>
</evidence>
<dbReference type="PANTHER" id="PTHR43798">
    <property type="entry name" value="MONOACYLGLYCEROL LIPASE"/>
    <property type="match status" value="1"/>
</dbReference>
<reference evidence="2 3" key="1">
    <citation type="submission" date="2018-11" db="EMBL/GenBank/DDBJ databases">
        <title>Novel bacteria species description.</title>
        <authorList>
            <person name="Han J.-H."/>
        </authorList>
    </citation>
    <scope>NUCLEOTIDE SEQUENCE [LARGE SCALE GENOMIC DNA]</scope>
    <source>
        <strain evidence="2 3">KCTC23259</strain>
    </source>
</reference>
<dbReference type="Gene3D" id="3.40.50.1820">
    <property type="entry name" value="alpha/beta hydrolase"/>
    <property type="match status" value="1"/>
</dbReference>
<sequence length="278" mass="32499">MGKNLIGFVVLSIFLSSCFKKYIVTEKEIRQHYDTLSFKPNYKIQKGLDYKLYTATFGVDTLQPILFIHGAPGRWEGFRKQLDDISFHSKYHLLAPDRPGYGFSYFKKKHKKVSIEKQAELLEKTLELNKSGQKPIIVSRSYGAPIGAYMVAQNPEKYEKLIMMAPAIDPEAEKFFKFSKYGKWPVLRWFIPNRFVTATDEKYDHIKELRRIEPIWEKIKIPTVVMYGGKDWVVTPENFEYAKRKIGMDSTKKYIFIPEAGHRISRSHAELLKQEIVN</sequence>
<dbReference type="EMBL" id="RJUF01000174">
    <property type="protein sequence ID" value="MCP9764511.1"/>
    <property type="molecule type" value="Genomic_DNA"/>
</dbReference>